<dbReference type="RefSeq" id="YP_010665352.1">
    <property type="nucleotide sequence ID" value="NC_070934.1"/>
</dbReference>
<dbReference type="InterPro" id="IPR003115">
    <property type="entry name" value="ParB_N"/>
</dbReference>
<evidence type="ECO:0000313" key="3">
    <source>
        <dbReference type="Proteomes" id="UP000241956"/>
    </source>
</evidence>
<name>A0A2P1JRM2_9CAUD</name>
<protein>
    <recommendedName>
        <fullName evidence="1">ParB-like N-terminal domain-containing protein</fullName>
    </recommendedName>
</protein>
<dbReference type="SMART" id="SM00470">
    <property type="entry name" value="ParB"/>
    <property type="match status" value="1"/>
</dbReference>
<dbReference type="EMBL" id="MH001450">
    <property type="protein sequence ID" value="AVO21771.1"/>
    <property type="molecule type" value="Genomic_DNA"/>
</dbReference>
<evidence type="ECO:0000313" key="2">
    <source>
        <dbReference type="EMBL" id="AVO21771.1"/>
    </source>
</evidence>
<dbReference type="Gene3D" id="3.90.1530.10">
    <property type="entry name" value="Conserved hypothetical protein from pyrococcus furiosus pfu- 392566-001, ParB domain"/>
    <property type="match status" value="1"/>
</dbReference>
<feature type="domain" description="ParB-like N-terminal" evidence="1">
    <location>
        <begin position="7"/>
        <end position="97"/>
    </location>
</feature>
<accession>A0A2P1JRM2</accession>
<organism evidence="2 3">
    <name type="scientific">Mycobacterium phage Jeon</name>
    <dbReference type="NCBI Taxonomy" id="2108123"/>
    <lineage>
        <taxon>Viruses</taxon>
        <taxon>Duplodnaviria</taxon>
        <taxon>Heunggongvirae</taxon>
        <taxon>Uroviricota</taxon>
        <taxon>Caudoviricetes</taxon>
        <taxon>Northamptonvirus</taxon>
        <taxon>Northamptonvirus jeon</taxon>
    </lineage>
</organism>
<dbReference type="Proteomes" id="UP000241956">
    <property type="component" value="Segment"/>
</dbReference>
<gene>
    <name evidence="2" type="primary">69</name>
    <name evidence="2" type="ORF">SEA_JEON_69</name>
</gene>
<dbReference type="Pfam" id="PF02195">
    <property type="entry name" value="ParB_N"/>
    <property type="match status" value="1"/>
</dbReference>
<evidence type="ECO:0000259" key="1">
    <source>
        <dbReference type="SMART" id="SM00470"/>
    </source>
</evidence>
<reference evidence="2 3" key="1">
    <citation type="submission" date="2018-02" db="EMBL/GenBank/DDBJ databases">
        <authorList>
            <person name="Borochov A."/>
            <person name="Gil C.E."/>
            <person name="Green C.A."/>
            <person name="Jean P.M."/>
            <person name="Kim K."/>
            <person name="Kwun D."/>
            <person name="Lee D."/>
            <person name="Lochan S."/>
            <person name="Mansoor S.A."/>
            <person name="Obregon B.R.Y.A.N."/>
            <person name="Parra P.A."/>
            <person name="Ramdihal J.D."/>
            <person name="Sahadeo J."/>
            <person name="Sohail M."/>
            <person name="Talavera L."/>
            <person name="Velarde S."/>
            <person name="Vera M."/>
            <person name="Wong H."/>
            <person name="Xue J."/>
            <person name="Golebiewska U.P."/>
            <person name="Garlena R.A."/>
            <person name="Russell D.A."/>
            <person name="Pope W.H."/>
            <person name="Jacobs-Sera D."/>
            <person name="Hatfull G.F."/>
        </authorList>
    </citation>
    <scope>NUCLEOTIDE SEQUENCE [LARGE SCALE GENOMIC DNA]</scope>
</reference>
<dbReference type="KEGG" id="vg:77941418"/>
<dbReference type="InterPro" id="IPR036086">
    <property type="entry name" value="ParB/Sulfiredoxin_sf"/>
</dbReference>
<keyword evidence="3" id="KW-1185">Reference proteome</keyword>
<proteinExistence type="predicted"/>
<sequence length="294" mass="32476">MKRHIEVLVLADLKRQELNARFMRGDMFRQLVENLRRDGALTSVPLVRPDGDGHRILSGHHRVAAAIEAGIESAECMVLDEPITRQQEVALVLSHNSLSGEDDPATLKALYEELEDPEWMDYSGLDDRTLELLDEVTTEGLSEANLEFANVNLVFLPHEKEAAERALLEAKKLHGISDAWLAGISQYEQTLAALETVRGSFSIGNVATSLGIILSVFEQHLTELSEGWADENGEPRRKKPVPIETVFGTRMVESAKASAILKATRKAEKAGDLPEGDPWSFMAYLAEAYLASGE</sequence>
<dbReference type="SUPFAM" id="SSF110849">
    <property type="entry name" value="ParB/Sulfiredoxin"/>
    <property type="match status" value="1"/>
</dbReference>
<dbReference type="GeneID" id="77941418"/>